<dbReference type="EMBL" id="KZ613912">
    <property type="protein sequence ID" value="PMD50949.1"/>
    <property type="molecule type" value="Genomic_DNA"/>
</dbReference>
<proteinExistence type="predicted"/>
<feature type="non-terminal residue" evidence="2">
    <location>
        <position position="343"/>
    </location>
</feature>
<dbReference type="InterPro" id="IPR006626">
    <property type="entry name" value="PbH1"/>
</dbReference>
<dbReference type="RefSeq" id="XP_024727853.1">
    <property type="nucleotide sequence ID" value="XM_024873326.1"/>
</dbReference>
<evidence type="ECO:0000313" key="3">
    <source>
        <dbReference type="Proteomes" id="UP000235371"/>
    </source>
</evidence>
<accession>A0A2J6SJK4</accession>
<feature type="non-terminal residue" evidence="2">
    <location>
        <position position="1"/>
    </location>
</feature>
<dbReference type="InterPro" id="IPR011050">
    <property type="entry name" value="Pectin_lyase_fold/virulence"/>
</dbReference>
<dbReference type="Pfam" id="PF05048">
    <property type="entry name" value="NosD"/>
    <property type="match status" value="1"/>
</dbReference>
<evidence type="ECO:0000259" key="1">
    <source>
        <dbReference type="Pfam" id="PF05048"/>
    </source>
</evidence>
<feature type="domain" description="Periplasmic copper-binding protein NosD beta helix" evidence="1">
    <location>
        <begin position="108"/>
        <end position="246"/>
    </location>
</feature>
<reference evidence="2 3" key="1">
    <citation type="submission" date="2016-04" db="EMBL/GenBank/DDBJ databases">
        <title>A degradative enzymes factory behind the ericoid mycorrhizal symbiosis.</title>
        <authorList>
            <consortium name="DOE Joint Genome Institute"/>
            <person name="Martino E."/>
            <person name="Morin E."/>
            <person name="Grelet G."/>
            <person name="Kuo A."/>
            <person name="Kohler A."/>
            <person name="Daghino S."/>
            <person name="Barry K."/>
            <person name="Choi C."/>
            <person name="Cichocki N."/>
            <person name="Clum A."/>
            <person name="Copeland A."/>
            <person name="Hainaut M."/>
            <person name="Haridas S."/>
            <person name="Labutti K."/>
            <person name="Lindquist E."/>
            <person name="Lipzen A."/>
            <person name="Khouja H.-R."/>
            <person name="Murat C."/>
            <person name="Ohm R."/>
            <person name="Olson A."/>
            <person name="Spatafora J."/>
            <person name="Veneault-Fourrey C."/>
            <person name="Henrissat B."/>
            <person name="Grigoriev I."/>
            <person name="Martin F."/>
            <person name="Perotto S."/>
        </authorList>
    </citation>
    <scope>NUCLEOTIDE SEQUENCE [LARGE SCALE GENOMIC DNA]</scope>
    <source>
        <strain evidence="2 3">E</strain>
    </source>
</reference>
<organism evidence="2 3">
    <name type="scientific">Hyaloscypha bicolor E</name>
    <dbReference type="NCBI Taxonomy" id="1095630"/>
    <lineage>
        <taxon>Eukaryota</taxon>
        <taxon>Fungi</taxon>
        <taxon>Dikarya</taxon>
        <taxon>Ascomycota</taxon>
        <taxon>Pezizomycotina</taxon>
        <taxon>Leotiomycetes</taxon>
        <taxon>Helotiales</taxon>
        <taxon>Hyaloscyphaceae</taxon>
        <taxon>Hyaloscypha</taxon>
        <taxon>Hyaloscypha bicolor</taxon>
    </lineage>
</organism>
<dbReference type="SMART" id="SM00710">
    <property type="entry name" value="PbH1"/>
    <property type="match status" value="6"/>
</dbReference>
<keyword evidence="3" id="KW-1185">Reference proteome</keyword>
<dbReference type="InParanoid" id="A0A2J6SJK4"/>
<dbReference type="NCBIfam" id="TIGR03804">
    <property type="entry name" value="para_beta_helix"/>
    <property type="match status" value="1"/>
</dbReference>
<name>A0A2J6SJK4_9HELO</name>
<protein>
    <submittedName>
        <fullName evidence="2">Pectin lyase-like protein</fullName>
    </submittedName>
</protein>
<keyword evidence="2" id="KW-0456">Lyase</keyword>
<dbReference type="InterPro" id="IPR007742">
    <property type="entry name" value="NosD_dom"/>
</dbReference>
<dbReference type="AlphaFoldDB" id="A0A2J6SJK4"/>
<dbReference type="InterPro" id="IPR022441">
    <property type="entry name" value="Para_beta_helix_rpt-2"/>
</dbReference>
<dbReference type="OrthoDB" id="3488255at2759"/>
<dbReference type="GO" id="GO:0016829">
    <property type="term" value="F:lyase activity"/>
    <property type="evidence" value="ECO:0007669"/>
    <property type="project" value="UniProtKB-KW"/>
</dbReference>
<dbReference type="SUPFAM" id="SSF51126">
    <property type="entry name" value="Pectin lyase-like"/>
    <property type="match status" value="1"/>
</dbReference>
<dbReference type="Proteomes" id="UP000235371">
    <property type="component" value="Unassembled WGS sequence"/>
</dbReference>
<dbReference type="GeneID" id="36581406"/>
<sequence>TVTTTGGKTIQQAIDDAHPGDRIVVEKGTYAEQLTISKNGISLIGHEATLSVPGTPFHNTCSGLAGPDVTNQVDPTVDTQAGICITGTDVSLARWEFEHRKFNSVGSTVKEVSVKGFTVNGFGLGVAVVGARDTTVSGNTLIDNNFYGALTVGSKNTVFKHNTVYSTPLPFPFIRVIGICMDDRNPVSVHHNEISNYWVGLCLQTNEANVYENRVHDTCIGAYVDPNVDGAKVHDNDISGTGANCRAPDGSANPIFGGQVYGIVMSGAINTVVKGNNIHDKLGLGYGIAIMDDASGAVASGNLVEKNSVTGNEIDIHVETIGKKNVVKKNNICASSFPSGLCK</sequence>
<dbReference type="InterPro" id="IPR012334">
    <property type="entry name" value="Pectin_lyas_fold"/>
</dbReference>
<dbReference type="Gene3D" id="2.160.20.10">
    <property type="entry name" value="Single-stranded right-handed beta-helix, Pectin lyase-like"/>
    <property type="match status" value="1"/>
</dbReference>
<evidence type="ECO:0000313" key="2">
    <source>
        <dbReference type="EMBL" id="PMD50949.1"/>
    </source>
</evidence>
<gene>
    <name evidence="2" type="ORF">K444DRAFT_499412</name>
</gene>